<dbReference type="EMBL" id="CAEZYU010000052">
    <property type="protein sequence ID" value="CAB4743711.1"/>
    <property type="molecule type" value="Genomic_DNA"/>
</dbReference>
<evidence type="ECO:0000313" key="7">
    <source>
        <dbReference type="EMBL" id="CAB4743711.1"/>
    </source>
</evidence>
<dbReference type="Pfam" id="PF00160">
    <property type="entry name" value="Pro_isomerase"/>
    <property type="match status" value="1"/>
</dbReference>
<dbReference type="SUPFAM" id="SSF50891">
    <property type="entry name" value="Cyclophilin-like"/>
    <property type="match status" value="1"/>
</dbReference>
<feature type="region of interest" description="Disordered" evidence="4">
    <location>
        <begin position="1"/>
        <end position="20"/>
    </location>
</feature>
<sequence>MPTEQPAADGSSPRQTKFSEPFPMYIDPAKSYQAEIVTNHGTMTAFLHASDAPNTVNNFVNLARYHYYDGVIFHRVIREFMIQGGDPEGTGRGGPGYKFADELPAAGKYTVGSLAMANAGPNTNGSQFFIISGAAGVRLPPQYSLFGKLIAGEDVLKAIENLPTGAQDRPTNDVVIESITITES</sequence>
<dbReference type="InterPro" id="IPR002130">
    <property type="entry name" value="Cyclophilin-type_PPIase_dom"/>
</dbReference>
<name>A0A6J6CTJ9_9ZZZZ</name>
<dbReference type="CDD" id="cd00317">
    <property type="entry name" value="cyclophilin"/>
    <property type="match status" value="1"/>
</dbReference>
<dbReference type="InterPro" id="IPR020892">
    <property type="entry name" value="Cyclophilin-type_PPIase_CS"/>
</dbReference>
<proteinExistence type="predicted"/>
<dbReference type="InterPro" id="IPR029000">
    <property type="entry name" value="Cyclophilin-like_dom_sf"/>
</dbReference>
<feature type="domain" description="PPIase cyclophilin-type" evidence="5">
    <location>
        <begin position="38"/>
        <end position="181"/>
    </location>
</feature>
<keyword evidence="2" id="KW-0697">Rotamase</keyword>
<evidence type="ECO:0000256" key="1">
    <source>
        <dbReference type="ARBA" id="ARBA00013194"/>
    </source>
</evidence>
<dbReference type="GO" id="GO:0003755">
    <property type="term" value="F:peptidyl-prolyl cis-trans isomerase activity"/>
    <property type="evidence" value="ECO:0007669"/>
    <property type="project" value="UniProtKB-KW"/>
</dbReference>
<keyword evidence="3" id="KW-0413">Isomerase</keyword>
<evidence type="ECO:0000256" key="4">
    <source>
        <dbReference type="SAM" id="MobiDB-lite"/>
    </source>
</evidence>
<dbReference type="PROSITE" id="PS00170">
    <property type="entry name" value="CSA_PPIASE_1"/>
    <property type="match status" value="1"/>
</dbReference>
<accession>A0A6J6CTJ9</accession>
<evidence type="ECO:0000313" key="6">
    <source>
        <dbReference type="EMBL" id="CAB4554514.1"/>
    </source>
</evidence>
<dbReference type="PRINTS" id="PR00153">
    <property type="entry name" value="CSAPPISMRASE"/>
</dbReference>
<reference evidence="6" key="1">
    <citation type="submission" date="2020-05" db="EMBL/GenBank/DDBJ databases">
        <authorList>
            <person name="Chiriac C."/>
            <person name="Salcher M."/>
            <person name="Ghai R."/>
            <person name="Kavagutti S V."/>
        </authorList>
    </citation>
    <scope>NUCLEOTIDE SEQUENCE</scope>
</reference>
<dbReference type="Gene3D" id="2.40.100.10">
    <property type="entry name" value="Cyclophilin-like"/>
    <property type="match status" value="1"/>
</dbReference>
<dbReference type="PROSITE" id="PS50072">
    <property type="entry name" value="CSA_PPIASE_2"/>
    <property type="match status" value="1"/>
</dbReference>
<protein>
    <recommendedName>
        <fullName evidence="1">peptidylprolyl isomerase</fullName>
        <ecNumber evidence="1">5.2.1.8</ecNumber>
    </recommendedName>
</protein>
<dbReference type="AlphaFoldDB" id="A0A6J6CTJ9"/>
<organism evidence="6">
    <name type="scientific">freshwater metagenome</name>
    <dbReference type="NCBI Taxonomy" id="449393"/>
    <lineage>
        <taxon>unclassified sequences</taxon>
        <taxon>metagenomes</taxon>
        <taxon>ecological metagenomes</taxon>
    </lineage>
</organism>
<dbReference type="PANTHER" id="PTHR45625:SF4">
    <property type="entry name" value="PEPTIDYLPROLYL ISOMERASE DOMAIN AND WD REPEAT-CONTAINING PROTEIN 1"/>
    <property type="match status" value="1"/>
</dbReference>
<evidence type="ECO:0000259" key="5">
    <source>
        <dbReference type="PROSITE" id="PS50072"/>
    </source>
</evidence>
<gene>
    <name evidence="6" type="ORF">UFOPK1358_01831</name>
    <name evidence="7" type="ORF">UFOPK2766_01218</name>
</gene>
<dbReference type="EMBL" id="CAEZSF010000245">
    <property type="protein sequence ID" value="CAB4554514.1"/>
    <property type="molecule type" value="Genomic_DNA"/>
</dbReference>
<evidence type="ECO:0000256" key="3">
    <source>
        <dbReference type="ARBA" id="ARBA00023235"/>
    </source>
</evidence>
<dbReference type="EC" id="5.2.1.8" evidence="1"/>
<dbReference type="InterPro" id="IPR044666">
    <property type="entry name" value="Cyclophilin_A-like"/>
</dbReference>
<dbReference type="GO" id="GO:0006457">
    <property type="term" value="P:protein folding"/>
    <property type="evidence" value="ECO:0007669"/>
    <property type="project" value="InterPro"/>
</dbReference>
<evidence type="ECO:0000256" key="2">
    <source>
        <dbReference type="ARBA" id="ARBA00023110"/>
    </source>
</evidence>
<dbReference type="PANTHER" id="PTHR45625">
    <property type="entry name" value="PEPTIDYL-PROLYL CIS-TRANS ISOMERASE-RELATED"/>
    <property type="match status" value="1"/>
</dbReference>